<dbReference type="AlphaFoldDB" id="A0A0E9R874"/>
<dbReference type="EMBL" id="GBXM01084034">
    <property type="protein sequence ID" value="JAH24543.1"/>
    <property type="molecule type" value="Transcribed_RNA"/>
</dbReference>
<protein>
    <submittedName>
        <fullName evidence="1">Uncharacterized protein</fullName>
    </submittedName>
</protein>
<sequence>MKMLASEECLYSLSERTVPSHSPLHKDNVKEHCYFLCLQFDCKCEKCESASVPLIHRSNLLHQSPGWSSVSLWPNFQ</sequence>
<proteinExistence type="predicted"/>
<accession>A0A0E9R874</accession>
<organism evidence="1">
    <name type="scientific">Anguilla anguilla</name>
    <name type="common">European freshwater eel</name>
    <name type="synonym">Muraena anguilla</name>
    <dbReference type="NCBI Taxonomy" id="7936"/>
    <lineage>
        <taxon>Eukaryota</taxon>
        <taxon>Metazoa</taxon>
        <taxon>Chordata</taxon>
        <taxon>Craniata</taxon>
        <taxon>Vertebrata</taxon>
        <taxon>Euteleostomi</taxon>
        <taxon>Actinopterygii</taxon>
        <taxon>Neopterygii</taxon>
        <taxon>Teleostei</taxon>
        <taxon>Anguilliformes</taxon>
        <taxon>Anguillidae</taxon>
        <taxon>Anguilla</taxon>
    </lineage>
</organism>
<evidence type="ECO:0000313" key="1">
    <source>
        <dbReference type="EMBL" id="JAH24543.1"/>
    </source>
</evidence>
<reference evidence="1" key="2">
    <citation type="journal article" date="2015" name="Fish Shellfish Immunol.">
        <title>Early steps in the European eel (Anguilla anguilla)-Vibrio vulnificus interaction in the gills: Role of the RtxA13 toxin.</title>
        <authorList>
            <person name="Callol A."/>
            <person name="Pajuelo D."/>
            <person name="Ebbesson L."/>
            <person name="Teles M."/>
            <person name="MacKenzie S."/>
            <person name="Amaro C."/>
        </authorList>
    </citation>
    <scope>NUCLEOTIDE SEQUENCE</scope>
</reference>
<name>A0A0E9R874_ANGAN</name>
<reference evidence="1" key="1">
    <citation type="submission" date="2014-11" db="EMBL/GenBank/DDBJ databases">
        <authorList>
            <person name="Amaro Gonzalez C."/>
        </authorList>
    </citation>
    <scope>NUCLEOTIDE SEQUENCE</scope>
</reference>